<evidence type="ECO:0000259" key="2">
    <source>
        <dbReference type="Pfam" id="PF07687"/>
    </source>
</evidence>
<name>A0ABU9SRN4_9ALTE</name>
<dbReference type="InterPro" id="IPR017145">
    <property type="entry name" value="Aminobenzoyl-glu_utiliz_pB"/>
</dbReference>
<dbReference type="RefSeq" id="WP_342880701.1">
    <property type="nucleotide sequence ID" value="NZ_JBBMQS010000001.1"/>
</dbReference>
<dbReference type="InterPro" id="IPR036264">
    <property type="entry name" value="Bact_exopeptidase_dim_dom"/>
</dbReference>
<gene>
    <name evidence="3" type="ORF">WNY77_02060</name>
</gene>
<dbReference type="Proteomes" id="UP001461163">
    <property type="component" value="Unassembled WGS sequence"/>
</dbReference>
<keyword evidence="4" id="KW-1185">Reference proteome</keyword>
<evidence type="ECO:0000313" key="3">
    <source>
        <dbReference type="EMBL" id="MEM5496173.1"/>
    </source>
</evidence>
<dbReference type="SUPFAM" id="SSF55031">
    <property type="entry name" value="Bacterial exopeptidase dimerisation domain"/>
    <property type="match status" value="1"/>
</dbReference>
<keyword evidence="1" id="KW-0378">Hydrolase</keyword>
<reference evidence="3 4" key="1">
    <citation type="submission" date="2024-03" db="EMBL/GenBank/DDBJ databases">
        <title>Community enrichment and isolation of bacterial strains for fucoidan degradation.</title>
        <authorList>
            <person name="Sichert A."/>
        </authorList>
    </citation>
    <scope>NUCLEOTIDE SEQUENCE [LARGE SCALE GENOMIC DNA]</scope>
    <source>
        <strain evidence="3 4">AS12</strain>
    </source>
</reference>
<dbReference type="NCBIfam" id="TIGR01891">
    <property type="entry name" value="amidohydrolases"/>
    <property type="match status" value="1"/>
</dbReference>
<dbReference type="Pfam" id="PF07687">
    <property type="entry name" value="M20_dimer"/>
    <property type="match status" value="1"/>
</dbReference>
<dbReference type="PANTHER" id="PTHR30575:SF0">
    <property type="entry name" value="XAA-ARG DIPEPTIDASE"/>
    <property type="match status" value="1"/>
</dbReference>
<dbReference type="InterPro" id="IPR011650">
    <property type="entry name" value="Peptidase_M20_dimer"/>
</dbReference>
<dbReference type="EMBL" id="JBBMQS010000001">
    <property type="protein sequence ID" value="MEM5496173.1"/>
    <property type="molecule type" value="Genomic_DNA"/>
</dbReference>
<accession>A0ABU9SRN4</accession>
<dbReference type="SUPFAM" id="SSF53187">
    <property type="entry name" value="Zn-dependent exopeptidases"/>
    <property type="match status" value="1"/>
</dbReference>
<dbReference type="PANTHER" id="PTHR30575">
    <property type="entry name" value="PEPTIDASE M20"/>
    <property type="match status" value="1"/>
</dbReference>
<dbReference type="Gene3D" id="3.40.630.10">
    <property type="entry name" value="Zn peptidases"/>
    <property type="match status" value="1"/>
</dbReference>
<sequence>MLTKNNGLTALLRAHAGRVYLVSTASLVAMTCVYSCATLVKANPLNPNSAAAAFVEQQVNQQQTMINTLADNMWHWAETRFEEQKSSQAMQDILIEHGFEVDVGVADMPTAFVARYRLGTASKHLSSASQVTGPVIAILAEMDALPGLSQGAVPHQSPIAGKAAGHACGHHLFGAGSLAAAIAVKNWLVLNKVNGEIRLYGTPAEEGGSGKVYMVREGLFNDVDAVLHWHPGGQNTTQPMTTLANKTAKFRFYGIASHAAAAPERGRSALDAVEAMNYMVNMMREHVPSDTRIHYVITNGGVAPNIVPEFAEVYYYLRTPTASNLAELWERLEQTAQAAALGTQTKVDWEIMSGVWSTLPNATLAKVTFDAMQRFGGIEYSPKEQTFAEELRPTLNKRAINQVGNEQIIQPFTDKIYHATASTDVGDISWNVPTAGFVAATWVPGTAPHTWQAVAAGGISIGHKGMHLASKTLALSAIRLFQQPSLIEKAKIEWKTRVGNVKYQSQIGDRAPAIPPK</sequence>
<dbReference type="Pfam" id="PF01546">
    <property type="entry name" value="Peptidase_M20"/>
    <property type="match status" value="1"/>
</dbReference>
<evidence type="ECO:0000256" key="1">
    <source>
        <dbReference type="ARBA" id="ARBA00022801"/>
    </source>
</evidence>
<protein>
    <submittedName>
        <fullName evidence="3">Amidohydrolase</fullName>
    </submittedName>
</protein>
<organism evidence="3 4">
    <name type="scientific">Paraglaciecola mesophila</name>
    <dbReference type="NCBI Taxonomy" id="197222"/>
    <lineage>
        <taxon>Bacteria</taxon>
        <taxon>Pseudomonadati</taxon>
        <taxon>Pseudomonadota</taxon>
        <taxon>Gammaproteobacteria</taxon>
        <taxon>Alteromonadales</taxon>
        <taxon>Alteromonadaceae</taxon>
        <taxon>Paraglaciecola</taxon>
    </lineage>
</organism>
<dbReference type="InterPro" id="IPR002933">
    <property type="entry name" value="Peptidase_M20"/>
</dbReference>
<dbReference type="InterPro" id="IPR017439">
    <property type="entry name" value="Amidohydrolase"/>
</dbReference>
<dbReference type="Gene3D" id="3.30.70.360">
    <property type="match status" value="1"/>
</dbReference>
<dbReference type="InterPro" id="IPR052030">
    <property type="entry name" value="Peptidase_M20/M20A_hydrolases"/>
</dbReference>
<comment type="caution">
    <text evidence="3">The sequence shown here is derived from an EMBL/GenBank/DDBJ whole genome shotgun (WGS) entry which is preliminary data.</text>
</comment>
<feature type="domain" description="Peptidase M20 dimerisation" evidence="2">
    <location>
        <begin position="246"/>
        <end position="340"/>
    </location>
</feature>
<dbReference type="PIRSF" id="PIRSF037227">
    <property type="entry name" value="Aminobenzoyl-glu_utiliz_pB"/>
    <property type="match status" value="1"/>
</dbReference>
<proteinExistence type="predicted"/>
<evidence type="ECO:0000313" key="4">
    <source>
        <dbReference type="Proteomes" id="UP001461163"/>
    </source>
</evidence>